<evidence type="ECO:0000256" key="2">
    <source>
        <dbReference type="ARBA" id="ARBA00037550"/>
    </source>
</evidence>
<dbReference type="AlphaFoldDB" id="A0A0M8N5E9"/>
<dbReference type="SUPFAM" id="SSF50729">
    <property type="entry name" value="PH domain-like"/>
    <property type="match status" value="1"/>
</dbReference>
<dbReference type="EMBL" id="LGSR01000018">
    <property type="protein sequence ID" value="KOS20251.1"/>
    <property type="molecule type" value="Genomic_DNA"/>
</dbReference>
<dbReference type="PANTHER" id="PTHR45849:SF3">
    <property type="entry name" value="HISTONE CHAPERONE RTT106"/>
    <property type="match status" value="1"/>
</dbReference>
<dbReference type="GO" id="GO:0031491">
    <property type="term" value="F:nucleosome binding"/>
    <property type="evidence" value="ECO:0007669"/>
    <property type="project" value="TreeGrafter"/>
</dbReference>
<dbReference type="OrthoDB" id="75754at2759"/>
<evidence type="ECO:0000256" key="4">
    <source>
        <dbReference type="SAM" id="MobiDB-lite"/>
    </source>
</evidence>
<evidence type="ECO:0000259" key="5">
    <source>
        <dbReference type="SMART" id="SM01287"/>
    </source>
</evidence>
<dbReference type="STRING" id="150374.A0A0M8N5E9"/>
<sequence>MDGTLDVSKIEAVFQSRPDIIKRRKLAGDQQGNGAADGQASAAAAADEAALLEIKEISVAIPQRKKLELCFTANHLYARAPGTTAPIPGISYAWKDIEFAFYLPVPDKAQVQHNYILFPRGTCLPSKAGPTPAIEPLVFTVPSTPPKQGTIGGSEAVAASTVSASYKALLHWALGKRFTAMGSSVQIVSAERSNFQSVIRQPLRPNEKAVHVNGFRGSKDGHLFFLENGLLWGFKKPLIFIPMDRIAAVSFTNVLTVTFNMVVEVFAGDGDATEEFEFGMLDQQDYRGIDNYVRLNRLQDRSMAEQRKGKLQLAENKGPKKKQQADELDGGGEAMATDDQPDDGLTELERAQREAEQKLQDEEDEEEEDYDPGSDDDSDGSGSSSDEDSDDDDEGGEAANDDDDDAEDAEDEGGDDDDEGGEDREEMTEKMEVKVEAKPPAARVRAPQATIKKEEPRIPVRTGWASLNIPSAGDDIDMEEKFDVVG</sequence>
<dbReference type="InterPro" id="IPR050454">
    <property type="entry name" value="RTT106/SSRP1_HistChap/FACT"/>
</dbReference>
<comment type="caution">
    <text evidence="6">The sequence shown here is derived from an EMBL/GenBank/DDBJ whole genome shotgun (WGS) entry which is preliminary data.</text>
</comment>
<dbReference type="Gene3D" id="2.30.29.120">
    <property type="match status" value="1"/>
</dbReference>
<comment type="similarity">
    <text evidence="1">Belongs to the RTT106 family.</text>
</comment>
<accession>A0A0M8N5E9</accession>
<dbReference type="InterPro" id="IPR011993">
    <property type="entry name" value="PH-like_dom_sf"/>
</dbReference>
<dbReference type="PANTHER" id="PTHR45849">
    <property type="entry name" value="FACT COMPLEX SUBUNIT SSRP1"/>
    <property type="match status" value="1"/>
</dbReference>
<evidence type="ECO:0000256" key="3">
    <source>
        <dbReference type="ARBA" id="ARBA00038654"/>
    </source>
</evidence>
<dbReference type="Pfam" id="PF08512">
    <property type="entry name" value="Rttp106-like_middle"/>
    <property type="match status" value="1"/>
</dbReference>
<evidence type="ECO:0000256" key="1">
    <source>
        <dbReference type="ARBA" id="ARBA00006159"/>
    </source>
</evidence>
<feature type="compositionally biased region" description="Basic and acidic residues" evidence="4">
    <location>
        <begin position="347"/>
        <end position="360"/>
    </location>
</feature>
<dbReference type="InterPro" id="IPR013719">
    <property type="entry name" value="RTT106/SPT16-like_middle_dom"/>
</dbReference>
<feature type="compositionally biased region" description="Acidic residues" evidence="4">
    <location>
        <begin position="361"/>
        <end position="426"/>
    </location>
</feature>
<name>A0A0M8N5E9_ESCWE</name>
<dbReference type="SMART" id="SM01287">
    <property type="entry name" value="Rtt106"/>
    <property type="match status" value="1"/>
</dbReference>
<evidence type="ECO:0000313" key="7">
    <source>
        <dbReference type="Proteomes" id="UP000053831"/>
    </source>
</evidence>
<reference evidence="6 7" key="1">
    <citation type="submission" date="2015-07" db="EMBL/GenBank/DDBJ databases">
        <title>The genome of the fungus Escovopsis weberi, a specialized disease agent of ant agriculture.</title>
        <authorList>
            <person name="de Man T.J."/>
            <person name="Stajich J.E."/>
            <person name="Kubicek C.P."/>
            <person name="Chenthamara K."/>
            <person name="Atanasova L."/>
            <person name="Druzhinina I.S."/>
            <person name="Birnbaum S."/>
            <person name="Barribeau S.M."/>
            <person name="Teiling C."/>
            <person name="Suen G."/>
            <person name="Currie C."/>
            <person name="Gerardo N.M."/>
        </authorList>
    </citation>
    <scope>NUCLEOTIDE SEQUENCE [LARGE SCALE GENOMIC DNA]</scope>
</reference>
<dbReference type="Proteomes" id="UP000053831">
    <property type="component" value="Unassembled WGS sequence"/>
</dbReference>
<dbReference type="Gene3D" id="2.30.29.30">
    <property type="entry name" value="Pleckstrin-homology domain (PH domain)/Phosphotyrosine-binding domain (PTB)"/>
    <property type="match status" value="1"/>
</dbReference>
<feature type="region of interest" description="Disordered" evidence="4">
    <location>
        <begin position="304"/>
        <end position="457"/>
    </location>
</feature>
<feature type="compositionally biased region" description="Basic and acidic residues" evidence="4">
    <location>
        <begin position="427"/>
        <end position="437"/>
    </location>
</feature>
<proteinExistence type="inferred from homology"/>
<organism evidence="6 7">
    <name type="scientific">Escovopsis weberi</name>
    <dbReference type="NCBI Taxonomy" id="150374"/>
    <lineage>
        <taxon>Eukaryota</taxon>
        <taxon>Fungi</taxon>
        <taxon>Dikarya</taxon>
        <taxon>Ascomycota</taxon>
        <taxon>Pezizomycotina</taxon>
        <taxon>Sordariomycetes</taxon>
        <taxon>Hypocreomycetidae</taxon>
        <taxon>Hypocreales</taxon>
        <taxon>Hypocreaceae</taxon>
        <taxon>Escovopsis</taxon>
    </lineage>
</organism>
<comment type="subunit">
    <text evidence="3">Interacts with histones H3 and H4.</text>
</comment>
<keyword evidence="7" id="KW-1185">Reference proteome</keyword>
<comment type="function">
    <text evidence="2">Histones H3 and H4 chaperone involved in the nucleosome formation and heterochromatin silencing. Required for the deposition of H3K56ac-carrying H3-H4 complex onto newly-replicated DNA. Plays a role in the transcriptional regulation of the cell-cycle dependent histone genes by creating a repressive structure at the core histone gene promoter.</text>
</comment>
<protein>
    <submittedName>
        <fullName evidence="6">Histone chaperone</fullName>
    </submittedName>
</protein>
<feature type="domain" description="Histone chaperone RTT106/FACT complex subunit SPT16-like middle" evidence="5">
    <location>
        <begin position="209"/>
        <end position="303"/>
    </location>
</feature>
<gene>
    <name evidence="6" type="ORF">ESCO_006315</name>
</gene>
<dbReference type="GO" id="GO:0042393">
    <property type="term" value="F:histone binding"/>
    <property type="evidence" value="ECO:0007669"/>
    <property type="project" value="TreeGrafter"/>
</dbReference>
<evidence type="ECO:0000313" key="6">
    <source>
        <dbReference type="EMBL" id="KOS20251.1"/>
    </source>
</evidence>